<gene>
    <name evidence="2" type="ORF">NDU88_003622</name>
</gene>
<keyword evidence="3" id="KW-1185">Reference proteome</keyword>
<feature type="region of interest" description="Disordered" evidence="1">
    <location>
        <begin position="1"/>
        <end position="48"/>
    </location>
</feature>
<reference evidence="2" key="1">
    <citation type="journal article" date="2022" name="bioRxiv">
        <title>Sequencing and chromosome-scale assembly of the giantPleurodeles waltlgenome.</title>
        <authorList>
            <person name="Brown T."/>
            <person name="Elewa A."/>
            <person name="Iarovenko S."/>
            <person name="Subramanian E."/>
            <person name="Araus A.J."/>
            <person name="Petzold A."/>
            <person name="Susuki M."/>
            <person name="Suzuki K.-i.T."/>
            <person name="Hayashi T."/>
            <person name="Toyoda A."/>
            <person name="Oliveira C."/>
            <person name="Osipova E."/>
            <person name="Leigh N.D."/>
            <person name="Simon A."/>
            <person name="Yun M.H."/>
        </authorList>
    </citation>
    <scope>NUCLEOTIDE SEQUENCE</scope>
    <source>
        <strain evidence="2">20211129_DDA</strain>
        <tissue evidence="2">Liver</tissue>
    </source>
</reference>
<dbReference type="Proteomes" id="UP001066276">
    <property type="component" value="Chromosome 7"/>
</dbReference>
<dbReference type="EMBL" id="JANPWB010000011">
    <property type="protein sequence ID" value="KAJ1125186.1"/>
    <property type="molecule type" value="Genomic_DNA"/>
</dbReference>
<proteinExistence type="predicted"/>
<dbReference type="AlphaFoldDB" id="A0AAV7PCL8"/>
<sequence>MRSPHEKKKLTNTGVNEPGNKHTRGTQNSRENTNTRAETQLNVRENREDLTGCRAAKKEDECSGLGVL</sequence>
<evidence type="ECO:0000313" key="3">
    <source>
        <dbReference type="Proteomes" id="UP001066276"/>
    </source>
</evidence>
<organism evidence="2 3">
    <name type="scientific">Pleurodeles waltl</name>
    <name type="common">Iberian ribbed newt</name>
    <dbReference type="NCBI Taxonomy" id="8319"/>
    <lineage>
        <taxon>Eukaryota</taxon>
        <taxon>Metazoa</taxon>
        <taxon>Chordata</taxon>
        <taxon>Craniata</taxon>
        <taxon>Vertebrata</taxon>
        <taxon>Euteleostomi</taxon>
        <taxon>Amphibia</taxon>
        <taxon>Batrachia</taxon>
        <taxon>Caudata</taxon>
        <taxon>Salamandroidea</taxon>
        <taxon>Salamandridae</taxon>
        <taxon>Pleurodelinae</taxon>
        <taxon>Pleurodeles</taxon>
    </lineage>
</organism>
<name>A0AAV7PCL8_PLEWA</name>
<evidence type="ECO:0000256" key="1">
    <source>
        <dbReference type="SAM" id="MobiDB-lite"/>
    </source>
</evidence>
<feature type="compositionally biased region" description="Basic residues" evidence="1">
    <location>
        <begin position="1"/>
        <end position="10"/>
    </location>
</feature>
<evidence type="ECO:0000313" key="2">
    <source>
        <dbReference type="EMBL" id="KAJ1125186.1"/>
    </source>
</evidence>
<accession>A0AAV7PCL8</accession>
<comment type="caution">
    <text evidence="2">The sequence shown here is derived from an EMBL/GenBank/DDBJ whole genome shotgun (WGS) entry which is preliminary data.</text>
</comment>
<protein>
    <submittedName>
        <fullName evidence="2">Uncharacterized protein</fullName>
    </submittedName>
</protein>
<feature type="compositionally biased region" description="Polar residues" evidence="1">
    <location>
        <begin position="25"/>
        <end position="43"/>
    </location>
</feature>